<evidence type="ECO:0000313" key="2">
    <source>
        <dbReference type="Proteomes" id="UP000250088"/>
    </source>
</evidence>
<name>A0A2Z2HPC4_9EURY</name>
<gene>
    <name evidence="1" type="ORF">B1756_00630</name>
</gene>
<sequence>MLFPTSPGLRSAGLERRRSPTVVVSCAPTVLEVRLPPRVGVELVRAPVASVFASLVTGLLRPPSVPVSRPLARPGLRVGRSIRRLVAASRWRSFTAVYRSRLGLSVAIAVVLAARRGSSVVLAGLWPPVGPARLELSIVGGSVVAGFSPAVASLRRCVARSLVPVVSVVPAVAFALTVTTAATVVRWVRRSPVLVGRSFCTALSSVSSIVVSVSHGSGTSSSGVACRGADVLRYALLSVRGRRFAHDAEK</sequence>
<proteinExistence type="predicted"/>
<dbReference type="Proteomes" id="UP000250088">
    <property type="component" value="Chromosome"/>
</dbReference>
<dbReference type="AlphaFoldDB" id="A0A2Z2HPC4"/>
<dbReference type="EMBL" id="CP019893">
    <property type="protein sequence ID" value="ARS88403.1"/>
    <property type="molecule type" value="Genomic_DNA"/>
</dbReference>
<reference evidence="2" key="1">
    <citation type="submission" date="2017-02" db="EMBL/GenBank/DDBJ databases">
        <title>Natronthermophilus aegyptiacus gen. nov.,sp. nov., an aerobic, extremely halophilic alkalithermophilic archaeon isolated from the athalassohaline Wadi An Natrun, Egypt.</title>
        <authorList>
            <person name="Zhao B."/>
        </authorList>
    </citation>
    <scope>NUCLEOTIDE SEQUENCE [LARGE SCALE GENOMIC DNA]</scope>
    <source>
        <strain evidence="2">JW/NM-HA 15</strain>
    </source>
</reference>
<keyword evidence="2" id="KW-1185">Reference proteome</keyword>
<dbReference type="KEGG" id="naj:B1756_00630"/>
<organism evidence="1 2">
    <name type="scientific">Natrarchaeobaculum aegyptiacum</name>
    <dbReference type="NCBI Taxonomy" id="745377"/>
    <lineage>
        <taxon>Archaea</taxon>
        <taxon>Methanobacteriati</taxon>
        <taxon>Methanobacteriota</taxon>
        <taxon>Stenosarchaea group</taxon>
        <taxon>Halobacteria</taxon>
        <taxon>Halobacteriales</taxon>
        <taxon>Natrialbaceae</taxon>
        <taxon>Natrarchaeobaculum</taxon>
    </lineage>
</organism>
<evidence type="ECO:0000313" key="1">
    <source>
        <dbReference type="EMBL" id="ARS88403.1"/>
    </source>
</evidence>
<accession>A0A2Z2HPC4</accession>
<protein>
    <submittedName>
        <fullName evidence="1">Uncharacterized protein</fullName>
    </submittedName>
</protein>